<dbReference type="AlphaFoldDB" id="A0A7E5WMR0"/>
<dbReference type="GO" id="GO:0000175">
    <property type="term" value="F:3'-5'-RNA exonuclease activity"/>
    <property type="evidence" value="ECO:0007669"/>
    <property type="project" value="TreeGrafter"/>
</dbReference>
<organism evidence="3 4">
    <name type="scientific">Trichoplusia ni</name>
    <name type="common">Cabbage looper</name>
    <dbReference type="NCBI Taxonomy" id="7111"/>
    <lineage>
        <taxon>Eukaryota</taxon>
        <taxon>Metazoa</taxon>
        <taxon>Ecdysozoa</taxon>
        <taxon>Arthropoda</taxon>
        <taxon>Hexapoda</taxon>
        <taxon>Insecta</taxon>
        <taxon>Pterygota</taxon>
        <taxon>Neoptera</taxon>
        <taxon>Endopterygota</taxon>
        <taxon>Lepidoptera</taxon>
        <taxon>Glossata</taxon>
        <taxon>Ditrysia</taxon>
        <taxon>Noctuoidea</taxon>
        <taxon>Noctuidae</taxon>
        <taxon>Plusiinae</taxon>
        <taxon>Trichoplusia</taxon>
    </lineage>
</organism>
<dbReference type="OrthoDB" id="10253982at2759"/>
<dbReference type="InterPro" id="IPR050410">
    <property type="entry name" value="CCR4/nocturin_mRNA_transcr"/>
</dbReference>
<dbReference type="Pfam" id="PF03372">
    <property type="entry name" value="Exo_endo_phos"/>
    <property type="match status" value="1"/>
</dbReference>
<accession>A0A7E5WMR0</accession>
<dbReference type="CTD" id="37748"/>
<dbReference type="FunCoup" id="A0A7E5WMR0">
    <property type="interactions" value="30"/>
</dbReference>
<protein>
    <submittedName>
        <fullName evidence="4">Protein angel isoform X2</fullName>
    </submittedName>
</protein>
<feature type="region of interest" description="Disordered" evidence="1">
    <location>
        <begin position="115"/>
        <end position="134"/>
    </location>
</feature>
<sequence>MRDTIRKVDGYLAFTCEKVSKAHVRRFSQLNCKRKTCGTGCTDVPLLAQFHLSLQLRQHSHGKKRLKIKIPPLNANECKRHKPMSDPLQPTFTHASYGGQFEVSTEHDPLEEWRRQTGEAASSGEGRTPRPIPQDFRVWEPVGTGFDPRQGSGFKFKVLSYNLLAQYLLECHPYLYTDCSSHDLKWKVRASRLYDEITSLAPDILCFQEVQATHLQSFYSKFEEIGYYGIFKQKTGHRQDGCAIYFKKSLFDLKEHISVEFFQPELPILNRDNIGIMVKLTPRGLPGCPMVVATTHLLYNPKRTDVRLAQMQVFLAEIDRFAYYDNGRESGHVPIILTGDFNSTPDSAVIKLLDRGNVSASPFRDSSDWRRIGVTDNCQHLSVILNRQEGRQTDYTNIKIFNSEYCVDGHIACGQAAASTDQFSGMFNSGIIGHSLNLASVYQTYRDGDYTATTFQDYWVTVDYIYFSYCNTLRLVERLRLPSTKECDVLGRLPNHVYGSDHLALAALFELNIFKSTL</sequence>
<name>A0A7E5WMR0_TRINI</name>
<dbReference type="InterPro" id="IPR036691">
    <property type="entry name" value="Endo/exonu/phosph_ase_sf"/>
</dbReference>
<dbReference type="Proteomes" id="UP000322000">
    <property type="component" value="Chromosome 21"/>
</dbReference>
<proteinExistence type="predicted"/>
<dbReference type="SUPFAM" id="SSF56219">
    <property type="entry name" value="DNase I-like"/>
    <property type="match status" value="1"/>
</dbReference>
<evidence type="ECO:0000256" key="1">
    <source>
        <dbReference type="SAM" id="MobiDB-lite"/>
    </source>
</evidence>
<dbReference type="PANTHER" id="PTHR12121">
    <property type="entry name" value="CARBON CATABOLITE REPRESSOR PROTEIN 4"/>
    <property type="match status" value="1"/>
</dbReference>
<evidence type="ECO:0000313" key="3">
    <source>
        <dbReference type="Proteomes" id="UP000322000"/>
    </source>
</evidence>
<dbReference type="PANTHER" id="PTHR12121:SF34">
    <property type="entry name" value="PROTEIN ANGEL"/>
    <property type="match status" value="1"/>
</dbReference>
<dbReference type="GeneID" id="113504112"/>
<dbReference type="RefSeq" id="XP_026742035.1">
    <property type="nucleotide sequence ID" value="XM_026886234.1"/>
</dbReference>
<evidence type="ECO:0000259" key="2">
    <source>
        <dbReference type="Pfam" id="PF03372"/>
    </source>
</evidence>
<reference evidence="4" key="1">
    <citation type="submission" date="2025-08" db="UniProtKB">
        <authorList>
            <consortium name="RefSeq"/>
        </authorList>
    </citation>
    <scope>IDENTIFICATION</scope>
</reference>
<gene>
    <name evidence="4" type="primary">LOC113504112</name>
</gene>
<dbReference type="InParanoid" id="A0A7E5WMR0"/>
<feature type="domain" description="Endonuclease/exonuclease/phosphatase" evidence="2">
    <location>
        <begin position="159"/>
        <end position="502"/>
    </location>
</feature>
<evidence type="ECO:0000313" key="4">
    <source>
        <dbReference type="RefSeq" id="XP_026742035.1"/>
    </source>
</evidence>
<dbReference type="InterPro" id="IPR005135">
    <property type="entry name" value="Endo/exonuclease/phosphatase"/>
</dbReference>
<dbReference type="Gene3D" id="3.60.10.10">
    <property type="entry name" value="Endonuclease/exonuclease/phosphatase"/>
    <property type="match status" value="1"/>
</dbReference>
<keyword evidence="3" id="KW-1185">Reference proteome</keyword>